<dbReference type="Pfam" id="PF03167">
    <property type="entry name" value="UDG"/>
    <property type="match status" value="1"/>
</dbReference>
<proteinExistence type="inferred from homology"/>
<dbReference type="SMART" id="SM00987">
    <property type="entry name" value="UreE_C"/>
    <property type="match status" value="1"/>
</dbReference>
<feature type="active site" description="Proton acceptor" evidence="10 11">
    <location>
        <position position="70"/>
    </location>
</feature>
<dbReference type="SMART" id="SM00986">
    <property type="entry name" value="UDG"/>
    <property type="match status" value="1"/>
</dbReference>
<dbReference type="PROSITE" id="PS00130">
    <property type="entry name" value="U_DNA_GLYCOSYLASE"/>
    <property type="match status" value="1"/>
</dbReference>
<dbReference type="AlphaFoldDB" id="A0A6G5QJH7"/>
<reference evidence="14 15" key="1">
    <citation type="submission" date="2016-07" db="EMBL/GenBank/DDBJ databases">
        <title>Comparative genomics of the Campylobacter concisus group.</title>
        <authorList>
            <person name="Miller W.G."/>
            <person name="Yee E."/>
            <person name="Chapman M.H."/>
            <person name="Huynh S."/>
            <person name="Bono J.L."/>
            <person name="On S.L.W."/>
            <person name="StLeger J."/>
            <person name="Foster G."/>
            <person name="Parker C.T."/>
        </authorList>
    </citation>
    <scope>NUCLEOTIDE SEQUENCE [LARGE SCALE GENOMIC DNA]</scope>
    <source>
        <strain evidence="14 15">ATCC 33238</strain>
    </source>
</reference>
<evidence type="ECO:0000256" key="4">
    <source>
        <dbReference type="ARBA" id="ARBA00012030"/>
    </source>
</evidence>
<dbReference type="KEGG" id="crx:CRECT_0051"/>
<keyword evidence="9 10" id="KW-0234">DNA repair</keyword>
<dbReference type="CDD" id="cd10027">
    <property type="entry name" value="UDG-F1-like"/>
    <property type="match status" value="1"/>
</dbReference>
<evidence type="ECO:0000313" key="15">
    <source>
        <dbReference type="Proteomes" id="UP000502377"/>
    </source>
</evidence>
<comment type="function">
    <text evidence="2 10 12">Excises uracil residues from the DNA which can arise as a result of misincorporation of dUMP residues by DNA polymerase or due to deamination of cytosine.</text>
</comment>
<evidence type="ECO:0000256" key="9">
    <source>
        <dbReference type="ARBA" id="ARBA00023204"/>
    </source>
</evidence>
<evidence type="ECO:0000256" key="1">
    <source>
        <dbReference type="ARBA" id="ARBA00001400"/>
    </source>
</evidence>
<dbReference type="PANTHER" id="PTHR11264:SF0">
    <property type="entry name" value="URACIL-DNA GLYCOSYLASE"/>
    <property type="match status" value="1"/>
</dbReference>
<dbReference type="NCBIfam" id="NF003591">
    <property type="entry name" value="PRK05254.1-4"/>
    <property type="match status" value="1"/>
</dbReference>
<sequence length="230" mass="25234">MQMQIDKIQIEAGWKEALKEEFLSENFARVKENFLRAKAAGEVYPPNALIFNAFNLTPFSAVKVVILGQDPYHGAGQAMGLSFSVPRGVKIPPSLANIYKEIRDDLGIAEPNSGDLSYWARQGVLLLNATLSVSAGQANSHSNFGWQEFTDAAIRRLSECAENVVFMLWGNPAKAKIPLIDANKHLVLTAAHPSPLARGAFFGCRHFSKANLYLAEHGKAPIDWDLNNAV</sequence>
<dbReference type="Proteomes" id="UP000502377">
    <property type="component" value="Chromosome"/>
</dbReference>
<dbReference type="EC" id="3.2.2.27" evidence="4 10"/>
<dbReference type="InterPro" id="IPR005122">
    <property type="entry name" value="Uracil-DNA_glycosylase-like"/>
</dbReference>
<dbReference type="GO" id="GO:0005737">
    <property type="term" value="C:cytoplasm"/>
    <property type="evidence" value="ECO:0007669"/>
    <property type="project" value="UniProtKB-SubCell"/>
</dbReference>
<dbReference type="HAMAP" id="MF_00148">
    <property type="entry name" value="UDG"/>
    <property type="match status" value="1"/>
</dbReference>
<keyword evidence="8 10" id="KW-0378">Hydrolase</keyword>
<keyword evidence="14" id="KW-0326">Glycosidase</keyword>
<evidence type="ECO:0000256" key="6">
    <source>
        <dbReference type="ARBA" id="ARBA00022490"/>
    </source>
</evidence>
<dbReference type="NCBIfam" id="NF003592">
    <property type="entry name" value="PRK05254.1-5"/>
    <property type="match status" value="1"/>
</dbReference>
<evidence type="ECO:0000256" key="11">
    <source>
        <dbReference type="PROSITE-ProRule" id="PRU10072"/>
    </source>
</evidence>
<dbReference type="GO" id="GO:0097510">
    <property type="term" value="P:base-excision repair, AP site formation via deaminated base removal"/>
    <property type="evidence" value="ECO:0007669"/>
    <property type="project" value="TreeGrafter"/>
</dbReference>
<comment type="similarity">
    <text evidence="3 10 12">Belongs to the uracil-DNA glycosylase (UDG) superfamily. UNG family.</text>
</comment>
<protein>
    <recommendedName>
        <fullName evidence="5 10">Uracil-DNA glycosylase</fullName>
        <shortName evidence="10">UDG</shortName>
        <ecNumber evidence="4 10">3.2.2.27</ecNumber>
    </recommendedName>
</protein>
<keyword evidence="6 10" id="KW-0963">Cytoplasm</keyword>
<evidence type="ECO:0000256" key="2">
    <source>
        <dbReference type="ARBA" id="ARBA00002631"/>
    </source>
</evidence>
<evidence type="ECO:0000256" key="3">
    <source>
        <dbReference type="ARBA" id="ARBA00008184"/>
    </source>
</evidence>
<evidence type="ECO:0000256" key="5">
    <source>
        <dbReference type="ARBA" id="ARBA00018429"/>
    </source>
</evidence>
<evidence type="ECO:0000256" key="7">
    <source>
        <dbReference type="ARBA" id="ARBA00022763"/>
    </source>
</evidence>
<dbReference type="FunFam" id="3.40.470.10:FF:000001">
    <property type="entry name" value="Uracil-DNA glycosylase"/>
    <property type="match status" value="1"/>
</dbReference>
<comment type="subcellular location">
    <subcellularLocation>
        <location evidence="10">Cytoplasm</location>
    </subcellularLocation>
</comment>
<dbReference type="GO" id="GO:0004844">
    <property type="term" value="F:uracil DNA N-glycosylase activity"/>
    <property type="evidence" value="ECO:0007669"/>
    <property type="project" value="UniProtKB-UniRule"/>
</dbReference>
<dbReference type="SUPFAM" id="SSF52141">
    <property type="entry name" value="Uracil-DNA glycosylase-like"/>
    <property type="match status" value="1"/>
</dbReference>
<organism evidence="14 15">
    <name type="scientific">Campylobacter rectus</name>
    <name type="common">Wolinella recta</name>
    <dbReference type="NCBI Taxonomy" id="203"/>
    <lineage>
        <taxon>Bacteria</taxon>
        <taxon>Pseudomonadati</taxon>
        <taxon>Campylobacterota</taxon>
        <taxon>Epsilonproteobacteria</taxon>
        <taxon>Campylobacterales</taxon>
        <taxon>Campylobacteraceae</taxon>
        <taxon>Campylobacter</taxon>
    </lineage>
</organism>
<dbReference type="NCBIfam" id="NF003589">
    <property type="entry name" value="PRK05254.1-2"/>
    <property type="match status" value="1"/>
</dbReference>
<feature type="domain" description="Uracil-DNA glycosylase-like" evidence="13">
    <location>
        <begin position="55"/>
        <end position="214"/>
    </location>
</feature>
<evidence type="ECO:0000313" key="14">
    <source>
        <dbReference type="EMBL" id="QCD45764.1"/>
    </source>
</evidence>
<dbReference type="EMBL" id="CP012543">
    <property type="protein sequence ID" value="QCD45764.1"/>
    <property type="molecule type" value="Genomic_DNA"/>
</dbReference>
<keyword evidence="7 10" id="KW-0227">DNA damage</keyword>
<accession>A0A6G5QJH7</accession>
<evidence type="ECO:0000256" key="12">
    <source>
        <dbReference type="RuleBase" id="RU003780"/>
    </source>
</evidence>
<dbReference type="InterPro" id="IPR002043">
    <property type="entry name" value="UDG_fam1"/>
</dbReference>
<dbReference type="NCBIfam" id="TIGR00628">
    <property type="entry name" value="ung"/>
    <property type="match status" value="1"/>
</dbReference>
<evidence type="ECO:0000256" key="10">
    <source>
        <dbReference type="HAMAP-Rule" id="MF_00148"/>
    </source>
</evidence>
<dbReference type="Gene3D" id="3.40.470.10">
    <property type="entry name" value="Uracil-DNA glycosylase-like domain"/>
    <property type="match status" value="1"/>
</dbReference>
<dbReference type="NCBIfam" id="NF003588">
    <property type="entry name" value="PRK05254.1-1"/>
    <property type="match status" value="1"/>
</dbReference>
<dbReference type="InterPro" id="IPR018085">
    <property type="entry name" value="Ura-DNA_Glyclase_AS"/>
</dbReference>
<dbReference type="PANTHER" id="PTHR11264">
    <property type="entry name" value="URACIL-DNA GLYCOSYLASE"/>
    <property type="match status" value="1"/>
</dbReference>
<comment type="catalytic activity">
    <reaction evidence="1 10 12">
        <text>Hydrolyzes single-stranded DNA or mismatched double-stranded DNA and polynucleotides, releasing free uracil.</text>
        <dbReference type="EC" id="3.2.2.27"/>
    </reaction>
</comment>
<evidence type="ECO:0000256" key="8">
    <source>
        <dbReference type="ARBA" id="ARBA00022801"/>
    </source>
</evidence>
<dbReference type="InterPro" id="IPR036895">
    <property type="entry name" value="Uracil-DNA_glycosylase-like_sf"/>
</dbReference>
<evidence type="ECO:0000259" key="13">
    <source>
        <dbReference type="SMART" id="SM00986"/>
    </source>
</evidence>
<name>A0A6G5QJH7_CAMRE</name>
<gene>
    <name evidence="10 14" type="primary">ung</name>
    <name evidence="14" type="ORF">CRECT_0051</name>
</gene>